<dbReference type="EMBL" id="AMQN01000219">
    <property type="status" value="NOT_ANNOTATED_CDS"/>
    <property type="molecule type" value="Genomic_DNA"/>
</dbReference>
<dbReference type="AlphaFoldDB" id="X2AMJ9"/>
<evidence type="ECO:0000313" key="1">
    <source>
        <dbReference type="EnsemblMetazoa" id="CapteP217700"/>
    </source>
</evidence>
<organism evidence="1 2">
    <name type="scientific">Capitella teleta</name>
    <name type="common">Polychaete worm</name>
    <dbReference type="NCBI Taxonomy" id="283909"/>
    <lineage>
        <taxon>Eukaryota</taxon>
        <taxon>Metazoa</taxon>
        <taxon>Spiralia</taxon>
        <taxon>Lophotrochozoa</taxon>
        <taxon>Annelida</taxon>
        <taxon>Polychaeta</taxon>
        <taxon>Sedentaria</taxon>
        <taxon>Scolecida</taxon>
        <taxon>Capitellidae</taxon>
        <taxon>Capitella</taxon>
    </lineage>
</organism>
<name>X2AMJ9_CAPTE</name>
<dbReference type="EnsemblMetazoa" id="CapteT217700">
    <property type="protein sequence ID" value="CapteP217700"/>
    <property type="gene ID" value="CapteG217700"/>
</dbReference>
<dbReference type="HOGENOM" id="CLU_1564376_0_0_1"/>
<accession>X2AMJ9</accession>
<proteinExistence type="predicted"/>
<keyword evidence="2" id="KW-1185">Reference proteome</keyword>
<reference evidence="1" key="3">
    <citation type="submission" date="2015-06" db="UniProtKB">
        <authorList>
            <consortium name="EnsemblMetazoa"/>
        </authorList>
    </citation>
    <scope>IDENTIFICATION</scope>
</reference>
<reference evidence="2" key="1">
    <citation type="submission" date="2012-12" db="EMBL/GenBank/DDBJ databases">
        <authorList>
            <person name="Hellsten U."/>
            <person name="Grimwood J."/>
            <person name="Chapman J.A."/>
            <person name="Shapiro H."/>
            <person name="Aerts A."/>
            <person name="Otillar R.P."/>
            <person name="Terry A.Y."/>
            <person name="Boore J.L."/>
            <person name="Simakov O."/>
            <person name="Marletaz F."/>
            <person name="Cho S.-J."/>
            <person name="Edsinger-Gonzales E."/>
            <person name="Havlak P."/>
            <person name="Kuo D.-H."/>
            <person name="Larsson T."/>
            <person name="Lv J."/>
            <person name="Arendt D."/>
            <person name="Savage R."/>
            <person name="Osoegawa K."/>
            <person name="de Jong P."/>
            <person name="Lindberg D.R."/>
            <person name="Seaver E.C."/>
            <person name="Weisblat D.A."/>
            <person name="Putnam N.H."/>
            <person name="Grigoriev I.V."/>
            <person name="Rokhsar D.S."/>
        </authorList>
    </citation>
    <scope>NUCLEOTIDE SEQUENCE</scope>
    <source>
        <strain evidence="2">I ESC-2004</strain>
    </source>
</reference>
<reference evidence="2" key="2">
    <citation type="journal article" date="2013" name="Nature">
        <title>Insights into bilaterian evolution from three spiralian genomes.</title>
        <authorList>
            <person name="Simakov O."/>
            <person name="Marletaz F."/>
            <person name="Cho S.J."/>
            <person name="Edsinger-Gonzales E."/>
            <person name="Havlak P."/>
            <person name="Hellsten U."/>
            <person name="Kuo D.H."/>
            <person name="Larsson T."/>
            <person name="Lv J."/>
            <person name="Arendt D."/>
            <person name="Savage R."/>
            <person name="Osoegawa K."/>
            <person name="de Jong P."/>
            <person name="Grimwood J."/>
            <person name="Chapman J.A."/>
            <person name="Shapiro H."/>
            <person name="Aerts A."/>
            <person name="Otillar R.P."/>
            <person name="Terry A.Y."/>
            <person name="Boore J.L."/>
            <person name="Grigoriev I.V."/>
            <person name="Lindberg D.R."/>
            <person name="Seaver E.C."/>
            <person name="Weisblat D.A."/>
            <person name="Putnam N.H."/>
            <person name="Rokhsar D.S."/>
        </authorList>
    </citation>
    <scope>NUCLEOTIDE SEQUENCE</scope>
    <source>
        <strain evidence="2">I ESC-2004</strain>
    </source>
</reference>
<dbReference type="Proteomes" id="UP000014760">
    <property type="component" value="Unassembled WGS sequence"/>
</dbReference>
<sequence>MKSREWNTNGMKFRIFNPKMKGEWLRRRMHGLMGHFELQGARVNILDETQRLQSFVSANATNKRRVDLQCCTRKQEKLLLSHNQCFCELGKDAYPGERKAKEVDVLFWLYAIGLRDRKLVEKIVTTVKPDMLDTAQQQVATEAKTKQHGLARLRADEGGWIHAYSQTPLPV</sequence>
<evidence type="ECO:0000313" key="2">
    <source>
        <dbReference type="Proteomes" id="UP000014760"/>
    </source>
</evidence>
<protein>
    <submittedName>
        <fullName evidence="1">Uncharacterized protein</fullName>
    </submittedName>
</protein>